<dbReference type="InterPro" id="IPR007320">
    <property type="entry name" value="PDCD2_C"/>
</dbReference>
<evidence type="ECO:0000313" key="3">
    <source>
        <dbReference type="EnsemblMetazoa" id="XP_781884"/>
    </source>
</evidence>
<protein>
    <recommendedName>
        <fullName evidence="2">Programmed cell death protein 2 C-terminal domain-containing protein</fullName>
    </recommendedName>
</protein>
<name>A0A7M7RA60_STRPU</name>
<evidence type="ECO:0000259" key="2">
    <source>
        <dbReference type="Pfam" id="PF04194"/>
    </source>
</evidence>
<feature type="compositionally biased region" description="Gly residues" evidence="1">
    <location>
        <begin position="288"/>
        <end position="298"/>
    </location>
</feature>
<dbReference type="EnsemblMetazoa" id="XM_776791">
    <property type="protein sequence ID" value="XP_781884"/>
    <property type="gene ID" value="LOC576484"/>
</dbReference>
<dbReference type="Proteomes" id="UP000007110">
    <property type="component" value="Unassembled WGS sequence"/>
</dbReference>
<dbReference type="OrthoDB" id="366284at2759"/>
<dbReference type="GO" id="GO:0006915">
    <property type="term" value="P:apoptotic process"/>
    <property type="evidence" value="ECO:0000318"/>
    <property type="project" value="GO_Central"/>
</dbReference>
<dbReference type="PANTHER" id="PTHR46421:SF1">
    <property type="entry name" value="PROGRAMMED CELL DEATH PROTEIN 2-LIKE"/>
    <property type="match status" value="1"/>
</dbReference>
<dbReference type="GeneID" id="576484"/>
<dbReference type="PANTHER" id="PTHR46421">
    <property type="entry name" value="PROGRAMMED CELL DEATH PROTEIN 2-LIKE"/>
    <property type="match status" value="1"/>
</dbReference>
<dbReference type="GO" id="GO:0005737">
    <property type="term" value="C:cytoplasm"/>
    <property type="evidence" value="ECO:0007669"/>
    <property type="project" value="InterPro"/>
</dbReference>
<organism evidence="3 4">
    <name type="scientific">Strongylocentrotus purpuratus</name>
    <name type="common">Purple sea urchin</name>
    <dbReference type="NCBI Taxonomy" id="7668"/>
    <lineage>
        <taxon>Eukaryota</taxon>
        <taxon>Metazoa</taxon>
        <taxon>Echinodermata</taxon>
        <taxon>Eleutherozoa</taxon>
        <taxon>Echinozoa</taxon>
        <taxon>Echinoidea</taxon>
        <taxon>Euechinoidea</taxon>
        <taxon>Echinacea</taxon>
        <taxon>Camarodonta</taxon>
        <taxon>Echinidea</taxon>
        <taxon>Strongylocentrotidae</taxon>
        <taxon>Strongylocentrotus</taxon>
    </lineage>
</organism>
<reference evidence="4" key="1">
    <citation type="submission" date="2015-02" db="EMBL/GenBank/DDBJ databases">
        <title>Genome sequencing for Strongylocentrotus purpuratus.</title>
        <authorList>
            <person name="Murali S."/>
            <person name="Liu Y."/>
            <person name="Vee V."/>
            <person name="English A."/>
            <person name="Wang M."/>
            <person name="Skinner E."/>
            <person name="Han Y."/>
            <person name="Muzny D.M."/>
            <person name="Worley K.C."/>
            <person name="Gibbs R.A."/>
        </authorList>
    </citation>
    <scope>NUCLEOTIDE SEQUENCE</scope>
</reference>
<dbReference type="Pfam" id="PF04194">
    <property type="entry name" value="PDCD2_C"/>
    <property type="match status" value="1"/>
</dbReference>
<dbReference type="OMA" id="MPGPWAD"/>
<feature type="region of interest" description="Disordered" evidence="1">
    <location>
        <begin position="195"/>
        <end position="216"/>
    </location>
</feature>
<evidence type="ECO:0000256" key="1">
    <source>
        <dbReference type="SAM" id="MobiDB-lite"/>
    </source>
</evidence>
<reference evidence="3" key="2">
    <citation type="submission" date="2021-01" db="UniProtKB">
        <authorList>
            <consortium name="EnsemblMetazoa"/>
        </authorList>
    </citation>
    <scope>IDENTIFICATION</scope>
</reference>
<dbReference type="InParanoid" id="A0A7M7RA60"/>
<keyword evidence="4" id="KW-1185">Reference proteome</keyword>
<sequence length="437" mass="48221">MAANTFAASLVGVLDKRIDNSAHTSWDINKIGGKPDWMISRTPHPRCEACQSMLTHVTQLYCPLDGSLYHRTIYVFTCLTSQCQQHSYSFRVFRTQKQAKNNSADTGRQSAIPVQAPVNGAVTFDTDWCDDADDWGDEDEAGGDEGGLDDAMNQLGIVKEKSLVAVEASCHQTPVVTVDTSAMTQSNTDELEQGLGHLSLHPTDPSSSSHPVEPLSTKPVSAWTEMVSEPLANGESVPELVSFFINVFDEPSAMSEDLLSHEHRLMREYQEREGVSLSEWQEDAHGKSGSGGDGGGGEGYEKVTAKHGDRTFQKFVKKIQSCPEQCIRYCYGGKPLWMTDPNQQQSTNVPVCAYCGSKRHFEFQLMPALLPSLQLPEQPAPPIDFGVLAVYTCSRSCWTEDCSDVLREEALVVQHDPDSNAIVQAEQKLKQLQQSQR</sequence>
<feature type="region of interest" description="Disordered" evidence="1">
    <location>
        <begin position="275"/>
        <end position="303"/>
    </location>
</feature>
<dbReference type="RefSeq" id="XP_781884.3">
    <property type="nucleotide sequence ID" value="XM_776791.5"/>
</dbReference>
<dbReference type="KEGG" id="spu:576484"/>
<accession>A0A7M7RA60</accession>
<proteinExistence type="predicted"/>
<evidence type="ECO:0000313" key="4">
    <source>
        <dbReference type="Proteomes" id="UP000007110"/>
    </source>
</evidence>
<dbReference type="AlphaFoldDB" id="A0A7M7RA60"/>
<dbReference type="InterPro" id="IPR052815">
    <property type="entry name" value="PDCD2-like_regulator"/>
</dbReference>
<feature type="domain" description="Programmed cell death protein 2 C-terminal" evidence="2">
    <location>
        <begin position="309"/>
        <end position="414"/>
    </location>
</feature>